<dbReference type="RefSeq" id="WP_032805189.1">
    <property type="nucleotide sequence ID" value="NZ_AJKW01000028.1"/>
</dbReference>
<feature type="signal peptide" evidence="6">
    <location>
        <begin position="1"/>
        <end position="22"/>
    </location>
</feature>
<dbReference type="EMBL" id="UFYH01000002">
    <property type="protein sequence ID" value="STE84883.1"/>
    <property type="molecule type" value="Genomic_DNA"/>
</dbReference>
<evidence type="ECO:0000256" key="2">
    <source>
        <dbReference type="ARBA" id="ARBA00022452"/>
    </source>
</evidence>
<keyword evidence="10" id="KW-1185">Reference proteome</keyword>
<dbReference type="InterPro" id="IPR011250">
    <property type="entry name" value="OMP/PagP_B-barrel"/>
</dbReference>
<evidence type="ECO:0000256" key="3">
    <source>
        <dbReference type="ARBA" id="ARBA00022692"/>
    </source>
</evidence>
<name>A0AAC8VTZ3_9ENTR</name>
<dbReference type="KEGG" id="cui:AFK65_20415"/>
<dbReference type="Gene3D" id="2.40.160.20">
    <property type="match status" value="1"/>
</dbReference>
<dbReference type="SUPFAM" id="SSF56925">
    <property type="entry name" value="OMPA-like"/>
    <property type="match status" value="1"/>
</dbReference>
<keyword evidence="7" id="KW-0614">Plasmid</keyword>
<dbReference type="PANTHER" id="PTHR35892">
    <property type="entry name" value="OUTER MEMBRANE PROTEIN PAGN-RELATED"/>
    <property type="match status" value="1"/>
</dbReference>
<geneLocation type="plasmid" evidence="7 9">
    <name>pCUNV1</name>
</geneLocation>
<evidence type="ECO:0000313" key="9">
    <source>
        <dbReference type="Proteomes" id="UP000061974"/>
    </source>
</evidence>
<reference evidence="8 10" key="4">
    <citation type="submission" date="2018-06" db="EMBL/GenBank/DDBJ databases">
        <authorList>
            <consortium name="Pathogen Informatics"/>
            <person name="Doyle S."/>
        </authorList>
    </citation>
    <scope>NUCLEOTIDE SEQUENCE [LARGE SCALE GENOMIC DNA]</scope>
    <source>
        <strain evidence="10">NCTC 9529</strain>
        <strain evidence="8">NCTC9529</strain>
    </source>
</reference>
<reference evidence="9" key="1">
    <citation type="submission" date="2015-07" db="EMBL/GenBank/DDBJ databases">
        <authorList>
            <person name="Moine D."/>
            <person name="Kassam M."/>
        </authorList>
    </citation>
    <scope>NUCLEOTIDE SEQUENCE [LARGE SCALE GENOMIC DNA]</scope>
    <source>
        <strain evidence="9">NCTC 9529</strain>
        <plasmid evidence="9">pCUNV1</plasmid>
    </source>
</reference>
<evidence type="ECO:0000256" key="4">
    <source>
        <dbReference type="ARBA" id="ARBA00022729"/>
    </source>
</evidence>
<evidence type="ECO:0000313" key="8">
    <source>
        <dbReference type="EMBL" id="STE84883.1"/>
    </source>
</evidence>
<keyword evidence="3" id="KW-0812">Transmembrane</keyword>
<keyword evidence="4 6" id="KW-0732">Signal</keyword>
<dbReference type="GO" id="GO:0016020">
    <property type="term" value="C:membrane"/>
    <property type="evidence" value="ECO:0007669"/>
    <property type="project" value="UniProtKB-SubCell"/>
</dbReference>
<evidence type="ECO:0000313" key="10">
    <source>
        <dbReference type="Proteomes" id="UP000254849"/>
    </source>
</evidence>
<organism evidence="7 9">
    <name type="scientific">Cronobacter universalis NCTC 9529</name>
    <dbReference type="NCBI Taxonomy" id="1074000"/>
    <lineage>
        <taxon>Bacteria</taxon>
        <taxon>Pseudomonadati</taxon>
        <taxon>Pseudomonadota</taxon>
        <taxon>Gammaproteobacteria</taxon>
        <taxon>Enterobacterales</taxon>
        <taxon>Enterobacteriaceae</taxon>
        <taxon>Cronobacter</taxon>
    </lineage>
</organism>
<accession>A0AAC8VTZ3</accession>
<proteinExistence type="predicted"/>
<keyword evidence="5" id="KW-0472">Membrane</keyword>
<comment type="subcellular location">
    <subcellularLocation>
        <location evidence="1">Membrane</location>
        <topology evidence="1">Multi-pass membrane protein</topology>
    </subcellularLocation>
</comment>
<protein>
    <submittedName>
        <fullName evidence="8">Outer membrane protein X</fullName>
    </submittedName>
</protein>
<reference evidence="9" key="2">
    <citation type="submission" date="2015-09" db="EMBL/GenBank/DDBJ databases">
        <title>Cronobacter genome sequencing and assembly.</title>
        <authorList>
            <person name="Descombes P."/>
            <person name="Baert L."/>
            <person name="Ngom-Bru C."/>
            <person name="Barretto C."/>
        </authorList>
    </citation>
    <scope>NUCLEOTIDE SEQUENCE [LARGE SCALE GENOMIC DNA]</scope>
    <source>
        <strain evidence="9">NCTC 9529</strain>
        <plasmid evidence="9">pCUNV1</plasmid>
    </source>
</reference>
<reference evidence="7 9" key="3">
    <citation type="journal article" date="2016" name="Genome Announc.">
        <title>Fully Closed Genome Sequences of Five Type Strains of the Genus Cronobacter and One Cronobacter sakazakii Strain.</title>
        <authorList>
            <person name="Moine D."/>
            <person name="Kassam M."/>
            <person name="Baert L."/>
            <person name="Tang Y."/>
            <person name="Barretto C."/>
            <person name="Ngom Bru C."/>
            <person name="Klijn A."/>
            <person name="Descombes P."/>
        </authorList>
    </citation>
    <scope>NUCLEOTIDE SEQUENCE [LARGE SCALE GENOMIC DNA]</scope>
    <source>
        <strain evidence="7 9">NCTC 9529</strain>
    </source>
</reference>
<sequence>MKMNILKAFIGLSVLSSAYAFSANTISLNFAQGAIPGADHIRGGNIQLMHDIDSIGVAGAFTWIEKTKSDNYGKIKYASASLGPTFKLSDAITSYGQAGIACGSKFKGSQTEQTYGPSLSAGINVRANSYLSFNAGYEAGWIEHKQINILYTGFGFSF</sequence>
<evidence type="ECO:0000256" key="1">
    <source>
        <dbReference type="ARBA" id="ARBA00004141"/>
    </source>
</evidence>
<dbReference type="InterPro" id="IPR051723">
    <property type="entry name" value="Bact_OM_Invasion-Related"/>
</dbReference>
<dbReference type="AlphaFoldDB" id="A0AAC8VTZ3"/>
<keyword evidence="2" id="KW-1134">Transmembrane beta strand</keyword>
<dbReference type="EMBL" id="CP012258">
    <property type="protein sequence ID" value="ALB57069.1"/>
    <property type="molecule type" value="Genomic_DNA"/>
</dbReference>
<evidence type="ECO:0000256" key="5">
    <source>
        <dbReference type="ARBA" id="ARBA00023136"/>
    </source>
</evidence>
<evidence type="ECO:0000313" key="7">
    <source>
        <dbReference type="EMBL" id="ALB57069.1"/>
    </source>
</evidence>
<evidence type="ECO:0000256" key="6">
    <source>
        <dbReference type="SAM" id="SignalP"/>
    </source>
</evidence>
<dbReference type="Proteomes" id="UP000061974">
    <property type="component" value="Plasmid pCUNV1"/>
</dbReference>
<feature type="chain" id="PRO_5041960029" evidence="6">
    <location>
        <begin position="23"/>
        <end position="158"/>
    </location>
</feature>
<dbReference type="Proteomes" id="UP000254849">
    <property type="component" value="Unassembled WGS sequence"/>
</dbReference>
<gene>
    <name evidence="8" type="primary">ompX_2</name>
    <name evidence="7" type="ORF">AFK65_20415</name>
    <name evidence="8" type="ORF">NCTC9529_04186</name>
</gene>